<feature type="compositionally biased region" description="Basic and acidic residues" evidence="1">
    <location>
        <begin position="201"/>
        <end position="216"/>
    </location>
</feature>
<accession>A0A0D0BKP4</accession>
<dbReference type="AlphaFoldDB" id="A0A0D0BKP4"/>
<reference evidence="3" key="2">
    <citation type="submission" date="2015-01" db="EMBL/GenBank/DDBJ databases">
        <title>Evolutionary Origins and Diversification of the Mycorrhizal Mutualists.</title>
        <authorList>
            <consortium name="DOE Joint Genome Institute"/>
            <consortium name="Mycorrhizal Genomics Consortium"/>
            <person name="Kohler A."/>
            <person name="Kuo A."/>
            <person name="Nagy L.G."/>
            <person name="Floudas D."/>
            <person name="Copeland A."/>
            <person name="Barry K.W."/>
            <person name="Cichocki N."/>
            <person name="Veneault-Fourrey C."/>
            <person name="LaButti K."/>
            <person name="Lindquist E.A."/>
            <person name="Lipzen A."/>
            <person name="Lundell T."/>
            <person name="Morin E."/>
            <person name="Murat C."/>
            <person name="Riley R."/>
            <person name="Ohm R."/>
            <person name="Sun H."/>
            <person name="Tunlid A."/>
            <person name="Henrissat B."/>
            <person name="Grigoriev I.V."/>
            <person name="Hibbett D.S."/>
            <person name="Martin F."/>
        </authorList>
    </citation>
    <scope>NUCLEOTIDE SEQUENCE [LARGE SCALE GENOMIC DNA]</scope>
    <source>
        <strain evidence="3">Ve08.2h10</strain>
    </source>
</reference>
<reference evidence="2 3" key="1">
    <citation type="submission" date="2014-04" db="EMBL/GenBank/DDBJ databases">
        <authorList>
            <consortium name="DOE Joint Genome Institute"/>
            <person name="Kuo A."/>
            <person name="Kohler A."/>
            <person name="Jargeat P."/>
            <person name="Nagy L.G."/>
            <person name="Floudas D."/>
            <person name="Copeland A."/>
            <person name="Barry K.W."/>
            <person name="Cichocki N."/>
            <person name="Veneault-Fourrey C."/>
            <person name="LaButti K."/>
            <person name="Lindquist E.A."/>
            <person name="Lipzen A."/>
            <person name="Lundell T."/>
            <person name="Morin E."/>
            <person name="Murat C."/>
            <person name="Sun H."/>
            <person name="Tunlid A."/>
            <person name="Henrissat B."/>
            <person name="Grigoriev I.V."/>
            <person name="Hibbett D.S."/>
            <person name="Martin F."/>
            <person name="Nordberg H.P."/>
            <person name="Cantor M.N."/>
            <person name="Hua S.X."/>
        </authorList>
    </citation>
    <scope>NUCLEOTIDE SEQUENCE [LARGE SCALE GENOMIC DNA]</scope>
    <source>
        <strain evidence="2 3">Ve08.2h10</strain>
    </source>
</reference>
<feature type="compositionally biased region" description="Polar residues" evidence="1">
    <location>
        <begin position="257"/>
        <end position="280"/>
    </location>
</feature>
<name>A0A0D0BKP4_9AGAM</name>
<organism evidence="2 3">
    <name type="scientific">Paxillus rubicundulus Ve08.2h10</name>
    <dbReference type="NCBI Taxonomy" id="930991"/>
    <lineage>
        <taxon>Eukaryota</taxon>
        <taxon>Fungi</taxon>
        <taxon>Dikarya</taxon>
        <taxon>Basidiomycota</taxon>
        <taxon>Agaricomycotina</taxon>
        <taxon>Agaricomycetes</taxon>
        <taxon>Agaricomycetidae</taxon>
        <taxon>Boletales</taxon>
        <taxon>Paxilineae</taxon>
        <taxon>Paxillaceae</taxon>
        <taxon>Paxillus</taxon>
    </lineage>
</organism>
<keyword evidence="3" id="KW-1185">Reference proteome</keyword>
<evidence type="ECO:0000313" key="3">
    <source>
        <dbReference type="Proteomes" id="UP000054538"/>
    </source>
</evidence>
<feature type="compositionally biased region" description="Polar residues" evidence="1">
    <location>
        <begin position="224"/>
        <end position="233"/>
    </location>
</feature>
<feature type="compositionally biased region" description="Basic and acidic residues" evidence="1">
    <location>
        <begin position="161"/>
        <end position="176"/>
    </location>
</feature>
<sequence length="325" mass="35187">MSRTKSIETALTKSAHIVEGILLDLKCQSELNEVTADTWSNAINVINGELSVVCRLLQNVTGEIWLSQQWPALLEVRLMRDGINAHPWSHLHLLTAPKASSARALSIKVINEARPLSTAVTATAPPAVKVEQVGKGKERAAIEEVGEDAGQEVTVKMVAKEAKGKGKAKEVGEERAVNQGKGKGKGKEVVQEEGVVEQTTETEKSKNKGKWRESSKGTKKTRGHSQSTATSKFKSAELVPSGSEDKHTGLTPRGPSLTPSSVQPWPASTPQSQAPTPQKSTVERHGLRGWSVQATQRKAQWGGHSPPIPLFFMELRRSMPTQPQA</sequence>
<feature type="region of interest" description="Disordered" evidence="1">
    <location>
        <begin position="161"/>
        <end position="289"/>
    </location>
</feature>
<dbReference type="InParanoid" id="A0A0D0BKP4"/>
<dbReference type="EMBL" id="KN831053">
    <property type="protein sequence ID" value="KIK72247.1"/>
    <property type="molecule type" value="Genomic_DNA"/>
</dbReference>
<dbReference type="Proteomes" id="UP000054538">
    <property type="component" value="Unassembled WGS sequence"/>
</dbReference>
<evidence type="ECO:0000256" key="1">
    <source>
        <dbReference type="SAM" id="MobiDB-lite"/>
    </source>
</evidence>
<dbReference type="HOGENOM" id="CLU_026514_0_0_1"/>
<gene>
    <name evidence="2" type="ORF">PAXRUDRAFT_22213</name>
</gene>
<protein>
    <submittedName>
        <fullName evidence="2">Uncharacterized protein</fullName>
    </submittedName>
</protein>
<evidence type="ECO:0000313" key="2">
    <source>
        <dbReference type="EMBL" id="KIK72247.1"/>
    </source>
</evidence>
<proteinExistence type="predicted"/>